<dbReference type="InterPro" id="IPR003814">
    <property type="entry name" value="FmdEsu_dom"/>
</dbReference>
<dbReference type="EMBL" id="CP089984">
    <property type="protein sequence ID" value="WXB15290.1"/>
    <property type="molecule type" value="Genomic_DNA"/>
</dbReference>
<evidence type="ECO:0000313" key="4">
    <source>
        <dbReference type="EMBL" id="WXB15290.1"/>
    </source>
</evidence>
<feature type="region of interest" description="Disordered" evidence="1">
    <location>
        <begin position="29"/>
        <end position="61"/>
    </location>
</feature>
<dbReference type="Gene3D" id="3.30.1330.130">
    <property type="match status" value="1"/>
</dbReference>
<evidence type="ECO:0000259" key="3">
    <source>
        <dbReference type="Pfam" id="PF02663"/>
    </source>
</evidence>
<keyword evidence="2" id="KW-0732">Signal</keyword>
<gene>
    <name evidence="4" type="ORF">LZC94_46650</name>
</gene>
<evidence type="ECO:0000256" key="1">
    <source>
        <dbReference type="SAM" id="MobiDB-lite"/>
    </source>
</evidence>
<dbReference type="Pfam" id="PF02663">
    <property type="entry name" value="FmdE"/>
    <property type="match status" value="1"/>
</dbReference>
<feature type="chain" id="PRO_5045349107" evidence="2">
    <location>
        <begin position="25"/>
        <end position="197"/>
    </location>
</feature>
<dbReference type="RefSeq" id="WP_394824915.1">
    <property type="nucleotide sequence ID" value="NZ_CP089984.1"/>
</dbReference>
<dbReference type="Proteomes" id="UP001370348">
    <property type="component" value="Chromosome"/>
</dbReference>
<keyword evidence="5" id="KW-1185">Reference proteome</keyword>
<name>A0ABZ2LX25_9BACT</name>
<evidence type="ECO:0000313" key="5">
    <source>
        <dbReference type="Proteomes" id="UP001370348"/>
    </source>
</evidence>
<feature type="signal peptide" evidence="2">
    <location>
        <begin position="1"/>
        <end position="24"/>
    </location>
</feature>
<accession>A0ABZ2LX25</accession>
<dbReference type="SUPFAM" id="SSF143555">
    <property type="entry name" value="FwdE-like"/>
    <property type="match status" value="1"/>
</dbReference>
<sequence>MRTRIVTWIGMAAWCAAVVGCAQQAPPAEHARPAEHAAPAAEHAPAARATSADQEAPASRPLERVTVIHGGAGPWVVAGYRMGSFALARLGLKQGSFDLDVVHHSPRKVQYTCVADGAAAATGASLGKLNLSLAEAPEAELHTTYRKKSTGESITVRPSAAFVARYKDIPRERLGDAGREVLTLPDEQIFDVIEPHR</sequence>
<feature type="compositionally biased region" description="Low complexity" evidence="1">
    <location>
        <begin position="36"/>
        <end position="49"/>
    </location>
</feature>
<feature type="domain" description="Formylmethanofuran dehydrogenase subunit E" evidence="3">
    <location>
        <begin position="68"/>
        <end position="191"/>
    </location>
</feature>
<organism evidence="4 5">
    <name type="scientific">Pendulispora albinea</name>
    <dbReference type="NCBI Taxonomy" id="2741071"/>
    <lineage>
        <taxon>Bacteria</taxon>
        <taxon>Pseudomonadati</taxon>
        <taxon>Myxococcota</taxon>
        <taxon>Myxococcia</taxon>
        <taxon>Myxococcales</taxon>
        <taxon>Sorangiineae</taxon>
        <taxon>Pendulisporaceae</taxon>
        <taxon>Pendulispora</taxon>
    </lineage>
</organism>
<proteinExistence type="predicted"/>
<protein>
    <submittedName>
        <fullName evidence="4">Formylmethanofuran dehydrogenase subunit E family protein</fullName>
    </submittedName>
</protein>
<reference evidence="4 5" key="1">
    <citation type="submission" date="2021-12" db="EMBL/GenBank/DDBJ databases">
        <title>Discovery of the Pendulisporaceae a myxobacterial family with distinct sporulation behavior and unique specialized metabolism.</title>
        <authorList>
            <person name="Garcia R."/>
            <person name="Popoff A."/>
            <person name="Bader C.D."/>
            <person name="Loehr J."/>
            <person name="Walesch S."/>
            <person name="Walt C."/>
            <person name="Boldt J."/>
            <person name="Bunk B."/>
            <person name="Haeckl F.J.F.P.J."/>
            <person name="Gunesch A.P."/>
            <person name="Birkelbach J."/>
            <person name="Nuebel U."/>
            <person name="Pietschmann T."/>
            <person name="Bach T."/>
            <person name="Mueller R."/>
        </authorList>
    </citation>
    <scope>NUCLEOTIDE SEQUENCE [LARGE SCALE GENOMIC DNA]</scope>
    <source>
        <strain evidence="4 5">MSr11954</strain>
    </source>
</reference>
<dbReference type="PROSITE" id="PS51257">
    <property type="entry name" value="PROKAR_LIPOPROTEIN"/>
    <property type="match status" value="1"/>
</dbReference>
<evidence type="ECO:0000256" key="2">
    <source>
        <dbReference type="SAM" id="SignalP"/>
    </source>
</evidence>